<gene>
    <name evidence="11" type="ORF">GX51_00181</name>
</gene>
<name>A0A2B7XP58_9EURO</name>
<dbReference type="EMBL" id="PDNC01000001">
    <property type="protein sequence ID" value="PGH10422.1"/>
    <property type="molecule type" value="Genomic_DNA"/>
</dbReference>
<dbReference type="EC" id="2.3.2.31" evidence="2"/>
<comment type="catalytic activity">
    <reaction evidence="1">
        <text>[E2 ubiquitin-conjugating enzyme]-S-ubiquitinyl-L-cysteine + [acceptor protein]-L-lysine = [E2 ubiquitin-conjugating enzyme]-L-cysteine + [acceptor protein]-N(6)-ubiquitinyl-L-lysine.</text>
        <dbReference type="EC" id="2.3.2.31"/>
    </reaction>
</comment>
<feature type="compositionally biased region" description="Pro residues" evidence="9">
    <location>
        <begin position="431"/>
        <end position="447"/>
    </location>
</feature>
<dbReference type="Pfam" id="PF01485">
    <property type="entry name" value="IBR"/>
    <property type="match status" value="1"/>
</dbReference>
<keyword evidence="3" id="KW-0808">Transferase</keyword>
<dbReference type="PANTHER" id="PTHR11685">
    <property type="entry name" value="RBR FAMILY RING FINGER AND IBR DOMAIN-CONTAINING"/>
    <property type="match status" value="1"/>
</dbReference>
<comment type="caution">
    <text evidence="11">The sequence shown here is derived from an EMBL/GenBank/DDBJ whole genome shotgun (WGS) entry which is preliminary data.</text>
</comment>
<evidence type="ECO:0000256" key="7">
    <source>
        <dbReference type="ARBA" id="ARBA00022786"/>
    </source>
</evidence>
<feature type="domain" description="RING-type" evidence="10">
    <location>
        <begin position="303"/>
        <end position="540"/>
    </location>
</feature>
<dbReference type="GO" id="GO:0016567">
    <property type="term" value="P:protein ubiquitination"/>
    <property type="evidence" value="ECO:0007669"/>
    <property type="project" value="InterPro"/>
</dbReference>
<feature type="region of interest" description="Disordered" evidence="9">
    <location>
        <begin position="412"/>
        <end position="447"/>
    </location>
</feature>
<evidence type="ECO:0000256" key="5">
    <source>
        <dbReference type="ARBA" id="ARBA00022737"/>
    </source>
</evidence>
<dbReference type="InterPro" id="IPR031127">
    <property type="entry name" value="E3_UB_ligase_RBR"/>
</dbReference>
<dbReference type="Proteomes" id="UP000224080">
    <property type="component" value="Unassembled WGS sequence"/>
</dbReference>
<dbReference type="InterPro" id="IPR002867">
    <property type="entry name" value="IBR_dom"/>
</dbReference>
<keyword evidence="5" id="KW-0677">Repeat</keyword>
<evidence type="ECO:0000256" key="4">
    <source>
        <dbReference type="ARBA" id="ARBA00022723"/>
    </source>
</evidence>
<dbReference type="PROSITE" id="PS51873">
    <property type="entry name" value="TRIAD"/>
    <property type="match status" value="1"/>
</dbReference>
<protein>
    <recommendedName>
        <fullName evidence="2">RBR-type E3 ubiquitin transferase</fullName>
        <ecNumber evidence="2">2.3.2.31</ecNumber>
    </recommendedName>
</protein>
<evidence type="ECO:0000313" key="11">
    <source>
        <dbReference type="EMBL" id="PGH10422.1"/>
    </source>
</evidence>
<feature type="region of interest" description="Disordered" evidence="9">
    <location>
        <begin position="542"/>
        <end position="586"/>
    </location>
</feature>
<evidence type="ECO:0000313" key="12">
    <source>
        <dbReference type="Proteomes" id="UP000224080"/>
    </source>
</evidence>
<keyword evidence="8" id="KW-0862">Zinc</keyword>
<dbReference type="OrthoDB" id="10009520at2759"/>
<keyword evidence="12" id="KW-1185">Reference proteome</keyword>
<keyword evidence="6" id="KW-0863">Zinc-finger</keyword>
<dbReference type="GO" id="GO:0061630">
    <property type="term" value="F:ubiquitin protein ligase activity"/>
    <property type="evidence" value="ECO:0007669"/>
    <property type="project" value="UniProtKB-EC"/>
</dbReference>
<dbReference type="Gene3D" id="1.20.120.1750">
    <property type="match status" value="1"/>
</dbReference>
<reference evidence="11 12" key="1">
    <citation type="submission" date="2017-10" db="EMBL/GenBank/DDBJ databases">
        <title>Comparative genomics in systemic dimorphic fungi from Ajellomycetaceae.</title>
        <authorList>
            <person name="Munoz J.F."/>
            <person name="Mcewen J.G."/>
            <person name="Clay O.K."/>
            <person name="Cuomo C.A."/>
        </authorList>
    </citation>
    <scope>NUCLEOTIDE SEQUENCE [LARGE SCALE GENOMIC DNA]</scope>
    <source>
        <strain evidence="11 12">UAMH130</strain>
    </source>
</reference>
<evidence type="ECO:0000256" key="3">
    <source>
        <dbReference type="ARBA" id="ARBA00022679"/>
    </source>
</evidence>
<dbReference type="SUPFAM" id="SSF57850">
    <property type="entry name" value="RING/U-box"/>
    <property type="match status" value="1"/>
</dbReference>
<dbReference type="CDD" id="cd22584">
    <property type="entry name" value="Rcat_RBR_unk"/>
    <property type="match status" value="1"/>
</dbReference>
<keyword evidence="4" id="KW-0479">Metal-binding</keyword>
<evidence type="ECO:0000256" key="2">
    <source>
        <dbReference type="ARBA" id="ARBA00012251"/>
    </source>
</evidence>
<accession>A0A2B7XP58</accession>
<evidence type="ECO:0000256" key="8">
    <source>
        <dbReference type="ARBA" id="ARBA00022833"/>
    </source>
</evidence>
<evidence type="ECO:0000256" key="6">
    <source>
        <dbReference type="ARBA" id="ARBA00022771"/>
    </source>
</evidence>
<proteinExistence type="predicted"/>
<keyword evidence="7" id="KW-0833">Ubl conjugation pathway</keyword>
<feature type="compositionally biased region" description="Acidic residues" evidence="9">
    <location>
        <begin position="542"/>
        <end position="562"/>
    </location>
</feature>
<dbReference type="GO" id="GO:0008270">
    <property type="term" value="F:zinc ion binding"/>
    <property type="evidence" value="ECO:0007669"/>
    <property type="project" value="UniProtKB-KW"/>
</dbReference>
<dbReference type="InterPro" id="IPR044066">
    <property type="entry name" value="TRIAD_supradom"/>
</dbReference>
<evidence type="ECO:0000256" key="1">
    <source>
        <dbReference type="ARBA" id="ARBA00001798"/>
    </source>
</evidence>
<dbReference type="STRING" id="2060905.A0A2B7XP58"/>
<organism evidence="11 12">
    <name type="scientific">Blastomyces parvus</name>
    <dbReference type="NCBI Taxonomy" id="2060905"/>
    <lineage>
        <taxon>Eukaryota</taxon>
        <taxon>Fungi</taxon>
        <taxon>Dikarya</taxon>
        <taxon>Ascomycota</taxon>
        <taxon>Pezizomycotina</taxon>
        <taxon>Eurotiomycetes</taxon>
        <taxon>Eurotiomycetidae</taxon>
        <taxon>Onygenales</taxon>
        <taxon>Ajellomycetaceae</taxon>
        <taxon>Blastomyces</taxon>
    </lineage>
</organism>
<dbReference type="AlphaFoldDB" id="A0A2B7XP58"/>
<sequence length="705" mass="78792">MGCSNSTQAGEEPDAERTVVKSLEHYQIGKASTNSTLLPDFQAPETTTQTGLPLATDSAADAEFSLDVVAENEREFDVTMLELASEIFTEQYGNPDFAPGVFVKEFDIAMMEIADEIFTEQYGNPEIPAVVYSPGTFSQECSICYQDVLDAALTSPCKSCTTRTCRGCIRKMFISACSDESRMPPRCCGPLNIGAAVSVLTPDELETFKSKHEEWATANPDEIFTEQYGNPDFAPGVLVKEFDIAMMEIADEIFTEQYGNPDFAPGVLVKEFDIAMMEIADEIFTEQYGNPEIPAVVYSPGTFSQECSICYQDVLDAALTSPCKSCTTRTCRGCIRKMFISACSDESRMPPRCCGPLNIGAAVSVLTPDELETFKSKHEEWATANRVYCPVPTCSAFIPYRLFPADYRHTSAKPKADENLPESPRPTQLQTPPPTPPTSTTPPPPEPPSIPCPGCSIEICCNCKQLAHQGTLCREDAGELDPELAALLKKWRIKRCPKCRGAVRLMYGCNHMACRCGDQWCWQCTQPIDVCQSYGCDNDGSDEESEPDDSDFEEYDNDNENENENRNDEGSNQTPPENRDLDRRTRDHWEGENVFFGEEPVIQHYDPIDCYHTWLKATTQDVNQNMNFACEKCWRHITPRQLTYPEVVELMEHGFIPEKPVPEGGNQEKPGERLLMCTRCSIMLCDDCRDEDNAKKVAGKTWEFS</sequence>
<evidence type="ECO:0000259" key="10">
    <source>
        <dbReference type="PROSITE" id="PS51873"/>
    </source>
</evidence>
<evidence type="ECO:0000256" key="9">
    <source>
        <dbReference type="SAM" id="MobiDB-lite"/>
    </source>
</evidence>
<feature type="compositionally biased region" description="Basic and acidic residues" evidence="9">
    <location>
        <begin position="577"/>
        <end position="586"/>
    </location>
</feature>